<dbReference type="SMR" id="A2DTI4"/>
<dbReference type="SUPFAM" id="SSF50978">
    <property type="entry name" value="WD40 repeat-like"/>
    <property type="match status" value="1"/>
</dbReference>
<dbReference type="STRING" id="5722.A2DTI4"/>
<reference evidence="4" key="1">
    <citation type="submission" date="2006-10" db="EMBL/GenBank/DDBJ databases">
        <authorList>
            <person name="Amadeo P."/>
            <person name="Zhao Q."/>
            <person name="Wortman J."/>
            <person name="Fraser-Liggett C."/>
            <person name="Carlton J."/>
        </authorList>
    </citation>
    <scope>NUCLEOTIDE SEQUENCE</scope>
    <source>
        <strain evidence="4">G3</strain>
    </source>
</reference>
<evidence type="ECO:0000256" key="1">
    <source>
        <dbReference type="ARBA" id="ARBA00022574"/>
    </source>
</evidence>
<dbReference type="RefSeq" id="XP_001328516.1">
    <property type="nucleotide sequence ID" value="XM_001328481.1"/>
</dbReference>
<protein>
    <recommendedName>
        <fullName evidence="3">Raptor N-terminal CASPase-like domain-containing protein</fullName>
    </recommendedName>
</protein>
<dbReference type="InterPro" id="IPR029347">
    <property type="entry name" value="Raptor_N"/>
</dbReference>
<dbReference type="InParanoid" id="A2DTI4"/>
<dbReference type="PANTHER" id="PTHR12848:SF16">
    <property type="entry name" value="REGULATORY-ASSOCIATED PROTEIN OF MTOR"/>
    <property type="match status" value="1"/>
</dbReference>
<dbReference type="PANTHER" id="PTHR12848">
    <property type="entry name" value="REGULATORY-ASSOCIATED PROTEIN OF MTOR"/>
    <property type="match status" value="1"/>
</dbReference>
<dbReference type="VEuPathDB" id="TrichDB:TVAG_423460"/>
<dbReference type="eggNOG" id="KOG1517">
    <property type="taxonomic scope" value="Eukaryota"/>
</dbReference>
<reference evidence="4" key="2">
    <citation type="journal article" date="2007" name="Science">
        <title>Draft genome sequence of the sexually transmitted pathogen Trichomonas vaginalis.</title>
        <authorList>
            <person name="Carlton J.M."/>
            <person name="Hirt R.P."/>
            <person name="Silva J.C."/>
            <person name="Delcher A.L."/>
            <person name="Schatz M."/>
            <person name="Zhao Q."/>
            <person name="Wortman J.R."/>
            <person name="Bidwell S.L."/>
            <person name="Alsmark U.C.M."/>
            <person name="Besteiro S."/>
            <person name="Sicheritz-Ponten T."/>
            <person name="Noel C.J."/>
            <person name="Dacks J.B."/>
            <person name="Foster P.G."/>
            <person name="Simillion C."/>
            <person name="Van de Peer Y."/>
            <person name="Miranda-Saavedra D."/>
            <person name="Barton G.J."/>
            <person name="Westrop G.D."/>
            <person name="Mueller S."/>
            <person name="Dessi D."/>
            <person name="Fiori P.L."/>
            <person name="Ren Q."/>
            <person name="Paulsen I."/>
            <person name="Zhang H."/>
            <person name="Bastida-Corcuera F.D."/>
            <person name="Simoes-Barbosa A."/>
            <person name="Brown M.T."/>
            <person name="Hayes R.D."/>
            <person name="Mukherjee M."/>
            <person name="Okumura C.Y."/>
            <person name="Schneider R."/>
            <person name="Smith A.J."/>
            <person name="Vanacova S."/>
            <person name="Villalvazo M."/>
            <person name="Haas B.J."/>
            <person name="Pertea M."/>
            <person name="Feldblyum T.V."/>
            <person name="Utterback T.R."/>
            <person name="Shu C.L."/>
            <person name="Osoegawa K."/>
            <person name="de Jong P.J."/>
            <person name="Hrdy I."/>
            <person name="Horvathova L."/>
            <person name="Zubacova Z."/>
            <person name="Dolezal P."/>
            <person name="Malik S.B."/>
            <person name="Logsdon J.M. Jr."/>
            <person name="Henze K."/>
            <person name="Gupta A."/>
            <person name="Wang C.C."/>
            <person name="Dunne R.L."/>
            <person name="Upcroft J.A."/>
            <person name="Upcroft P."/>
            <person name="White O."/>
            <person name="Salzberg S.L."/>
            <person name="Tang P."/>
            <person name="Chiu C.-H."/>
            <person name="Lee Y.-S."/>
            <person name="Embley T.M."/>
            <person name="Coombs G.H."/>
            <person name="Mottram J.C."/>
            <person name="Tachezy J."/>
            <person name="Fraser-Liggett C.M."/>
            <person name="Johnson P.J."/>
        </authorList>
    </citation>
    <scope>NUCLEOTIDE SEQUENCE [LARGE SCALE GENOMIC DNA]</scope>
    <source>
        <strain evidence="4">G3</strain>
    </source>
</reference>
<gene>
    <name evidence="4" type="ORF">TVAG_423460</name>
</gene>
<dbReference type="GO" id="GO:0031929">
    <property type="term" value="P:TOR signaling"/>
    <property type="evidence" value="ECO:0000318"/>
    <property type="project" value="GO_Central"/>
</dbReference>
<evidence type="ECO:0000313" key="5">
    <source>
        <dbReference type="Proteomes" id="UP000001542"/>
    </source>
</evidence>
<dbReference type="Gene3D" id="2.130.10.10">
    <property type="entry name" value="YVTN repeat-like/Quinoprotein amine dehydrogenase"/>
    <property type="match status" value="1"/>
</dbReference>
<dbReference type="GO" id="GO:0009267">
    <property type="term" value="P:cellular response to starvation"/>
    <property type="evidence" value="ECO:0000318"/>
    <property type="project" value="GO_Central"/>
</dbReference>
<name>A2DTI4_TRIV3</name>
<dbReference type="GO" id="GO:0071230">
    <property type="term" value="P:cellular response to amino acid stimulus"/>
    <property type="evidence" value="ECO:0000318"/>
    <property type="project" value="GO_Central"/>
</dbReference>
<dbReference type="KEGG" id="tva:4774301"/>
<dbReference type="EMBL" id="DS113244">
    <property type="protein sequence ID" value="EAY16293.1"/>
    <property type="molecule type" value="Genomic_DNA"/>
</dbReference>
<proteinExistence type="predicted"/>
<dbReference type="GO" id="GO:0030307">
    <property type="term" value="P:positive regulation of cell growth"/>
    <property type="evidence" value="ECO:0000318"/>
    <property type="project" value="GO_Central"/>
</dbReference>
<feature type="domain" description="Raptor N-terminal CASPase-like" evidence="3">
    <location>
        <begin position="78"/>
        <end position="206"/>
    </location>
</feature>
<dbReference type="InterPro" id="IPR004083">
    <property type="entry name" value="Raptor"/>
</dbReference>
<evidence type="ECO:0000256" key="2">
    <source>
        <dbReference type="ARBA" id="ARBA00022737"/>
    </source>
</evidence>
<dbReference type="Pfam" id="PF14538">
    <property type="entry name" value="Raptor_N"/>
    <property type="match status" value="1"/>
</dbReference>
<dbReference type="GO" id="GO:0030674">
    <property type="term" value="F:protein-macromolecule adaptor activity"/>
    <property type="evidence" value="ECO:0000318"/>
    <property type="project" value="GO_Central"/>
</dbReference>
<keyword evidence="5" id="KW-1185">Reference proteome</keyword>
<sequence length="1069" mass="121306">MKNAPSSHGVNFTPYDFKSREVKSKDLPQSPLYIGWLYDTFGLNLTQSNKKCFMFDYQLTHTNPARCIVFVNKLDIYQLQIKTGDEIKIFFWSDLRSFAEETTTVLSQIIKQSYMKNFSIPSILPFVDQRWETIASYMTNSRNKSQDTRILYHYINHSSYDEKRDFLTFTYKDGTAQILFTKFLTYLSDGSTIVVEENNAGALLPILKSYIQSFPNQPDIIAFFSCSADQSMPIAKHIPVDSFSSCILTPARAALLYHSRAYYCFTDSSLEPIAPLFFNSLNEEKKKFVDECFNTLTLVLETVVESMAFRLLPHHLFYKLFRSDTALAKLTTNFILACRVLETFGIKPVSYPELPDMTREPEWATFDLRLDTVLTMIQGKSQPADTGFKKFLSGVSCSVNYVMTAPIITPDPPIELSFLKLLLRDDEYCLAACDSLAVFLNNNFMAMEWTLNFFIFTTLFSVLERGKCSASVLFCITKILAYCPDIRNTVSQQLPKAIEYSLIPKLQQNGELVQKRLVLITLVLVLNESQQCCRTAMKSKDIIKFCYIPDFPTWSLHLINCLATSISESSIKGQLLEIVKKVDSKGDIEIELCIVSALSSFIATSLQPGLKHYNFTDYYDKGTIEEQAMQIGLEMGNSLSAIIRHEVLILFAKFVSIHITEFLEPKSPFFEELGRFFANCLNDPSPMVKELADSIRAKIDASDDFPKLSNVVNQYQTALLGVVDQLMADSVTPFSKILSNVTYNKDSFTPSKIIRVNEMKRMKYLATMNFNAEISTNLSVNGNDLIYGDLRGYISKVDIKDTTLVKSVKTVNSSLTSISYFKNGGYPLIFSSSYEGKFYSYSISNIFDLQMVNCFKFSNDLNVQRHRYRFDVDPVTCKMFSWSNDSASVNVYDLQSSKSLFEIPIEKGNVTGFKSIPRYPDIVAVTGNNLYLFDLRASNQKYVNEYELPYPIFDFDIVNEQIPTFAVCHTESSVSFVDARFPGEKTVMLWSTDNALTRGFAGCRENGIVAVGYPKGITCVNSENFDQKEVPAIPESIFSSKTPVPSFISLTPERLLFVHEKSNIVFVSL</sequence>
<dbReference type="GO" id="GO:0005737">
    <property type="term" value="C:cytoplasm"/>
    <property type="evidence" value="ECO:0000318"/>
    <property type="project" value="GO_Central"/>
</dbReference>
<accession>A2DTI4</accession>
<evidence type="ECO:0000313" key="4">
    <source>
        <dbReference type="EMBL" id="EAY16293.1"/>
    </source>
</evidence>
<dbReference type="VEuPathDB" id="TrichDB:TVAGG3_0593690"/>
<dbReference type="InterPro" id="IPR015943">
    <property type="entry name" value="WD40/YVTN_repeat-like_dom_sf"/>
</dbReference>
<organism evidence="4 5">
    <name type="scientific">Trichomonas vaginalis (strain ATCC PRA-98 / G3)</name>
    <dbReference type="NCBI Taxonomy" id="412133"/>
    <lineage>
        <taxon>Eukaryota</taxon>
        <taxon>Metamonada</taxon>
        <taxon>Parabasalia</taxon>
        <taxon>Trichomonadida</taxon>
        <taxon>Trichomonadidae</taxon>
        <taxon>Trichomonas</taxon>
    </lineage>
</organism>
<dbReference type="PRINTS" id="PR01547">
    <property type="entry name" value="YEAST176DUF"/>
</dbReference>
<dbReference type="GO" id="GO:0031931">
    <property type="term" value="C:TORC1 complex"/>
    <property type="evidence" value="ECO:0000318"/>
    <property type="project" value="GO_Central"/>
</dbReference>
<dbReference type="OrthoDB" id="10262360at2759"/>
<dbReference type="InterPro" id="IPR036322">
    <property type="entry name" value="WD40_repeat_dom_sf"/>
</dbReference>
<dbReference type="AlphaFoldDB" id="A2DTI4"/>
<keyword evidence="1" id="KW-0853">WD repeat</keyword>
<evidence type="ECO:0000259" key="3">
    <source>
        <dbReference type="Pfam" id="PF14538"/>
    </source>
</evidence>
<dbReference type="GO" id="GO:0010506">
    <property type="term" value="P:regulation of autophagy"/>
    <property type="evidence" value="ECO:0000318"/>
    <property type="project" value="GO_Central"/>
</dbReference>
<keyword evidence="2" id="KW-0677">Repeat</keyword>
<dbReference type="Proteomes" id="UP000001542">
    <property type="component" value="Unassembled WGS sequence"/>
</dbReference>